<dbReference type="AlphaFoldDB" id="A0A1R3KZT3"/>
<feature type="region of interest" description="Disordered" evidence="1">
    <location>
        <begin position="1"/>
        <end position="47"/>
    </location>
</feature>
<keyword evidence="3" id="KW-1185">Reference proteome</keyword>
<dbReference type="EMBL" id="AWUE01008968">
    <property type="protein sequence ID" value="OMP12549.1"/>
    <property type="molecule type" value="Genomic_DNA"/>
</dbReference>
<evidence type="ECO:0000313" key="2">
    <source>
        <dbReference type="EMBL" id="OMP12549.1"/>
    </source>
</evidence>
<gene>
    <name evidence="2" type="ORF">COLO4_03040</name>
</gene>
<evidence type="ECO:0000256" key="1">
    <source>
        <dbReference type="SAM" id="MobiDB-lite"/>
    </source>
</evidence>
<evidence type="ECO:0000313" key="3">
    <source>
        <dbReference type="Proteomes" id="UP000187203"/>
    </source>
</evidence>
<protein>
    <submittedName>
        <fullName evidence="2">Uncharacterized protein</fullName>
    </submittedName>
</protein>
<proteinExistence type="predicted"/>
<organism evidence="2 3">
    <name type="scientific">Corchorus olitorius</name>
    <dbReference type="NCBI Taxonomy" id="93759"/>
    <lineage>
        <taxon>Eukaryota</taxon>
        <taxon>Viridiplantae</taxon>
        <taxon>Streptophyta</taxon>
        <taxon>Embryophyta</taxon>
        <taxon>Tracheophyta</taxon>
        <taxon>Spermatophyta</taxon>
        <taxon>Magnoliopsida</taxon>
        <taxon>eudicotyledons</taxon>
        <taxon>Gunneridae</taxon>
        <taxon>Pentapetalae</taxon>
        <taxon>rosids</taxon>
        <taxon>malvids</taxon>
        <taxon>Malvales</taxon>
        <taxon>Malvaceae</taxon>
        <taxon>Grewioideae</taxon>
        <taxon>Apeibeae</taxon>
        <taxon>Corchorus</taxon>
    </lineage>
</organism>
<name>A0A1R3KZT3_9ROSI</name>
<sequence>MIRGRGKITGPENRIDNVERTLPLEPNLGGSSRLRKRMKQSGEEGGP</sequence>
<dbReference type="Proteomes" id="UP000187203">
    <property type="component" value="Unassembled WGS sequence"/>
</dbReference>
<accession>A0A1R3KZT3</accession>
<comment type="caution">
    <text evidence="2">The sequence shown here is derived from an EMBL/GenBank/DDBJ whole genome shotgun (WGS) entry which is preliminary data.</text>
</comment>
<reference evidence="3" key="1">
    <citation type="submission" date="2013-09" db="EMBL/GenBank/DDBJ databases">
        <title>Corchorus olitorius genome sequencing.</title>
        <authorList>
            <person name="Alam M."/>
            <person name="Haque M.S."/>
            <person name="Islam M.S."/>
            <person name="Emdad E.M."/>
            <person name="Islam M.M."/>
            <person name="Ahmed B."/>
            <person name="Halim A."/>
            <person name="Hossen Q.M.M."/>
            <person name="Hossain M.Z."/>
            <person name="Ahmed R."/>
            <person name="Khan M.M."/>
            <person name="Islam R."/>
            <person name="Rashid M.M."/>
            <person name="Khan S.A."/>
            <person name="Rahman M.S."/>
            <person name="Alam M."/>
            <person name="Yahiya A.S."/>
            <person name="Khan M.S."/>
            <person name="Azam M.S."/>
            <person name="Haque T."/>
            <person name="Lashkar M.Z.H."/>
            <person name="Akhand A.I."/>
            <person name="Morshed G."/>
            <person name="Roy S."/>
            <person name="Uddin K.S."/>
            <person name="Rabeya T."/>
            <person name="Hossain A.S."/>
            <person name="Chowdhury A."/>
            <person name="Snigdha A.R."/>
            <person name="Mortoza M.S."/>
            <person name="Matin S.A."/>
            <person name="Hoque S.M.E."/>
            <person name="Islam M.K."/>
            <person name="Roy D.K."/>
            <person name="Haider R."/>
            <person name="Moosa M.M."/>
            <person name="Elias S.M."/>
            <person name="Hasan A.M."/>
            <person name="Jahan S."/>
            <person name="Shafiuddin M."/>
            <person name="Mahmood N."/>
            <person name="Shommy N.S."/>
        </authorList>
    </citation>
    <scope>NUCLEOTIDE SEQUENCE [LARGE SCALE GENOMIC DNA]</scope>
    <source>
        <strain evidence="3">cv. O-4</strain>
    </source>
</reference>